<dbReference type="RefSeq" id="WP_028557224.1">
    <property type="nucleotide sequence ID" value="NZ_LYPB01000074.1"/>
</dbReference>
<evidence type="ECO:0000313" key="2">
    <source>
        <dbReference type="EMBL" id="OAS16795.1"/>
    </source>
</evidence>
<evidence type="ECO:0000256" key="1">
    <source>
        <dbReference type="SAM" id="MobiDB-lite"/>
    </source>
</evidence>
<keyword evidence="3" id="KW-1185">Reference proteome</keyword>
<organism evidence="2 3">
    <name type="scientific">Paenibacillus oryzisoli</name>
    <dbReference type="NCBI Taxonomy" id="1850517"/>
    <lineage>
        <taxon>Bacteria</taxon>
        <taxon>Bacillati</taxon>
        <taxon>Bacillota</taxon>
        <taxon>Bacilli</taxon>
        <taxon>Bacillales</taxon>
        <taxon>Paenibacillaceae</taxon>
        <taxon>Paenibacillus</taxon>
    </lineage>
</organism>
<dbReference type="OrthoDB" id="5244304at2"/>
<feature type="compositionally biased region" description="Basic residues" evidence="1">
    <location>
        <begin position="51"/>
        <end position="63"/>
    </location>
</feature>
<dbReference type="EMBL" id="LYPB01000074">
    <property type="protein sequence ID" value="OAS16795.1"/>
    <property type="molecule type" value="Genomic_DNA"/>
</dbReference>
<proteinExistence type="predicted"/>
<reference evidence="2 3" key="1">
    <citation type="submission" date="2016-05" db="EMBL/GenBank/DDBJ databases">
        <title>Paenibacillus sp. 1ZS3-15 nov., isolated from the rhizosphere soil.</title>
        <authorList>
            <person name="Zhang X.X."/>
            <person name="Zhang J."/>
        </authorList>
    </citation>
    <scope>NUCLEOTIDE SEQUENCE [LARGE SCALE GENOMIC DNA]</scope>
    <source>
        <strain evidence="2 3">1ZS3-15</strain>
    </source>
</reference>
<name>A0A198A6R8_9BACL</name>
<protein>
    <recommendedName>
        <fullName evidence="4">YjzC family protein</fullName>
    </recommendedName>
</protein>
<feature type="region of interest" description="Disordered" evidence="1">
    <location>
        <begin position="40"/>
        <end position="63"/>
    </location>
</feature>
<dbReference type="STRING" id="1850517.A8708_07975"/>
<gene>
    <name evidence="2" type="ORF">A8708_07975</name>
</gene>
<dbReference type="InterPro" id="IPR025549">
    <property type="entry name" value="YjzC"/>
</dbReference>
<dbReference type="Pfam" id="PF14168">
    <property type="entry name" value="YjzC"/>
    <property type="match status" value="1"/>
</dbReference>
<sequence length="63" mass="7253">MGEWTHFNEGDHVPNDGEYMEIGENAFHMGINNPKTVTLRKGDTFPATSNHNRKWHKKGGKRM</sequence>
<evidence type="ECO:0008006" key="4">
    <source>
        <dbReference type="Google" id="ProtNLM"/>
    </source>
</evidence>
<dbReference type="Proteomes" id="UP000078454">
    <property type="component" value="Unassembled WGS sequence"/>
</dbReference>
<accession>A0A198A6R8</accession>
<evidence type="ECO:0000313" key="3">
    <source>
        <dbReference type="Proteomes" id="UP000078454"/>
    </source>
</evidence>
<comment type="caution">
    <text evidence="2">The sequence shown here is derived from an EMBL/GenBank/DDBJ whole genome shotgun (WGS) entry which is preliminary data.</text>
</comment>
<dbReference type="AlphaFoldDB" id="A0A198A6R8"/>